<dbReference type="Proteomes" id="UP000184038">
    <property type="component" value="Unassembled WGS sequence"/>
</dbReference>
<dbReference type="AlphaFoldDB" id="A0A1M7KJ87"/>
<organism evidence="1 2">
    <name type="scientific">Anaerosporobacter mobilis DSM 15930</name>
    <dbReference type="NCBI Taxonomy" id="1120996"/>
    <lineage>
        <taxon>Bacteria</taxon>
        <taxon>Bacillati</taxon>
        <taxon>Bacillota</taxon>
        <taxon>Clostridia</taxon>
        <taxon>Lachnospirales</taxon>
        <taxon>Lachnospiraceae</taxon>
        <taxon>Anaerosporobacter</taxon>
    </lineage>
</organism>
<gene>
    <name evidence="1" type="ORF">SAMN02746066_02751</name>
</gene>
<evidence type="ECO:0000313" key="1">
    <source>
        <dbReference type="EMBL" id="SHM65473.1"/>
    </source>
</evidence>
<dbReference type="EMBL" id="FRCP01000014">
    <property type="protein sequence ID" value="SHM65473.1"/>
    <property type="molecule type" value="Genomic_DNA"/>
</dbReference>
<accession>A0A1M7KJ87</accession>
<dbReference type="STRING" id="1120996.SAMN02746066_02751"/>
<protein>
    <submittedName>
        <fullName evidence="1">Uncharacterized protein</fullName>
    </submittedName>
</protein>
<proteinExistence type="predicted"/>
<keyword evidence="2" id="KW-1185">Reference proteome</keyword>
<evidence type="ECO:0000313" key="2">
    <source>
        <dbReference type="Proteomes" id="UP000184038"/>
    </source>
</evidence>
<sequence>MLLLVLNQPVTTYAKQIMAFMSYQIALPVMIKGKLTKCYVIMKVKVVKLFV</sequence>
<name>A0A1M7KJ87_9FIRM</name>
<reference evidence="1 2" key="1">
    <citation type="submission" date="2016-11" db="EMBL/GenBank/DDBJ databases">
        <authorList>
            <person name="Jaros S."/>
            <person name="Januszkiewicz K."/>
            <person name="Wedrychowicz H."/>
        </authorList>
    </citation>
    <scope>NUCLEOTIDE SEQUENCE [LARGE SCALE GENOMIC DNA]</scope>
    <source>
        <strain evidence="1 2">DSM 15930</strain>
    </source>
</reference>